<keyword evidence="1" id="KW-0812">Transmembrane</keyword>
<feature type="non-terminal residue" evidence="2">
    <location>
        <position position="1"/>
    </location>
</feature>
<feature type="transmembrane region" description="Helical" evidence="1">
    <location>
        <begin position="83"/>
        <end position="105"/>
    </location>
</feature>
<name>A0ABN9ALF6_9NEOB</name>
<dbReference type="EMBL" id="CATNWA010000277">
    <property type="protein sequence ID" value="CAI9535655.1"/>
    <property type="molecule type" value="Genomic_DNA"/>
</dbReference>
<organism evidence="2 3">
    <name type="scientific">Staurois parvus</name>
    <dbReference type="NCBI Taxonomy" id="386267"/>
    <lineage>
        <taxon>Eukaryota</taxon>
        <taxon>Metazoa</taxon>
        <taxon>Chordata</taxon>
        <taxon>Craniata</taxon>
        <taxon>Vertebrata</taxon>
        <taxon>Euteleostomi</taxon>
        <taxon>Amphibia</taxon>
        <taxon>Batrachia</taxon>
        <taxon>Anura</taxon>
        <taxon>Neobatrachia</taxon>
        <taxon>Ranoidea</taxon>
        <taxon>Ranidae</taxon>
        <taxon>Staurois</taxon>
    </lineage>
</organism>
<keyword evidence="1" id="KW-0472">Membrane</keyword>
<protein>
    <submittedName>
        <fullName evidence="2">Uncharacterized protein</fullName>
    </submittedName>
</protein>
<gene>
    <name evidence="2" type="ORF">SPARVUS_LOCUS905730</name>
</gene>
<comment type="caution">
    <text evidence="2">The sequence shown here is derived from an EMBL/GenBank/DDBJ whole genome shotgun (WGS) entry which is preliminary data.</text>
</comment>
<sequence length="109" mass="12217">QNLLHSDLLQAVKNKLFTAVVNRLRAWLDVLGEYLIVDADSSLGHQVHPVSHMEYSIFMDTSADPALDPARHMSQAELKGSTFWLRASFGATVFAVLGFAMYRALLKQR</sequence>
<evidence type="ECO:0000313" key="2">
    <source>
        <dbReference type="EMBL" id="CAI9535655.1"/>
    </source>
</evidence>
<reference evidence="2" key="1">
    <citation type="submission" date="2023-05" db="EMBL/GenBank/DDBJ databases">
        <authorList>
            <person name="Stuckert A."/>
        </authorList>
    </citation>
    <scope>NUCLEOTIDE SEQUENCE</scope>
</reference>
<evidence type="ECO:0000313" key="3">
    <source>
        <dbReference type="Proteomes" id="UP001162483"/>
    </source>
</evidence>
<accession>A0ABN9ALF6</accession>
<keyword evidence="1" id="KW-1133">Transmembrane helix</keyword>
<keyword evidence="3" id="KW-1185">Reference proteome</keyword>
<proteinExistence type="predicted"/>
<dbReference type="Proteomes" id="UP001162483">
    <property type="component" value="Unassembled WGS sequence"/>
</dbReference>
<evidence type="ECO:0000256" key="1">
    <source>
        <dbReference type="SAM" id="Phobius"/>
    </source>
</evidence>